<dbReference type="GO" id="GO:0034976">
    <property type="term" value="P:response to endoplasmic reticulum stress"/>
    <property type="evidence" value="ECO:0007669"/>
    <property type="project" value="EnsemblFungi"/>
</dbReference>
<dbReference type="PROSITE" id="PS00107">
    <property type="entry name" value="PROTEIN_KINASE_ATP"/>
    <property type="match status" value="1"/>
</dbReference>
<evidence type="ECO:0000256" key="6">
    <source>
        <dbReference type="ARBA" id="ARBA00022741"/>
    </source>
</evidence>
<dbReference type="SUPFAM" id="SSF56112">
    <property type="entry name" value="Protein kinase-like (PK-like)"/>
    <property type="match status" value="1"/>
</dbReference>
<dbReference type="GO" id="GO:0106310">
    <property type="term" value="F:protein serine kinase activity"/>
    <property type="evidence" value="ECO:0007669"/>
    <property type="project" value="RHEA"/>
</dbReference>
<dbReference type="InterPro" id="IPR017441">
    <property type="entry name" value="Protein_kinase_ATP_BS"/>
</dbReference>
<evidence type="ECO:0000256" key="11">
    <source>
        <dbReference type="ARBA" id="ARBA00047899"/>
    </source>
</evidence>
<dbReference type="GO" id="GO:0004679">
    <property type="term" value="F:AMP-activated protein kinase activity"/>
    <property type="evidence" value="ECO:0007669"/>
    <property type="project" value="EnsemblFungi"/>
</dbReference>
<dbReference type="GO" id="GO:0017148">
    <property type="term" value="P:negative regulation of translation"/>
    <property type="evidence" value="ECO:0007669"/>
    <property type="project" value="EnsemblFungi"/>
</dbReference>
<keyword evidence="18" id="KW-1185">Reference proteome</keyword>
<dbReference type="JaponicusDB" id="SJAG_03501">
    <property type="gene designation" value="ssp2"/>
</dbReference>
<dbReference type="GO" id="GO:0032933">
    <property type="term" value="P:SREBP signaling pathway"/>
    <property type="evidence" value="ECO:0007669"/>
    <property type="project" value="EnsemblFungi"/>
</dbReference>
<dbReference type="GO" id="GO:0071940">
    <property type="term" value="P:fungal-type cell wall assembly"/>
    <property type="evidence" value="ECO:0007669"/>
    <property type="project" value="EnsemblFungi"/>
</dbReference>
<keyword evidence="5" id="KW-0808">Transferase</keyword>
<comment type="subcellular location">
    <subcellularLocation>
        <location evidence="1">Nucleus</location>
    </subcellularLocation>
</comment>
<dbReference type="GO" id="GO:0042149">
    <property type="term" value="P:cellular response to glucose starvation"/>
    <property type="evidence" value="ECO:0007669"/>
    <property type="project" value="EnsemblFungi"/>
</dbReference>
<comment type="catalytic activity">
    <reaction evidence="11">
        <text>L-threonyl-[protein] + ATP = O-phospho-L-threonyl-[protein] + ADP + H(+)</text>
        <dbReference type="Rhea" id="RHEA:46608"/>
        <dbReference type="Rhea" id="RHEA-COMP:11060"/>
        <dbReference type="Rhea" id="RHEA-COMP:11605"/>
        <dbReference type="ChEBI" id="CHEBI:15378"/>
        <dbReference type="ChEBI" id="CHEBI:30013"/>
        <dbReference type="ChEBI" id="CHEBI:30616"/>
        <dbReference type="ChEBI" id="CHEBI:61977"/>
        <dbReference type="ChEBI" id="CHEBI:456216"/>
        <dbReference type="EC" id="2.7.11.1"/>
    </reaction>
</comment>
<evidence type="ECO:0000256" key="5">
    <source>
        <dbReference type="ARBA" id="ARBA00022679"/>
    </source>
</evidence>
<dbReference type="GO" id="GO:0005737">
    <property type="term" value="C:cytoplasm"/>
    <property type="evidence" value="ECO:0000318"/>
    <property type="project" value="GO_Central"/>
</dbReference>
<dbReference type="Pfam" id="PF00069">
    <property type="entry name" value="Pkinase"/>
    <property type="match status" value="1"/>
</dbReference>
<feature type="compositionally biased region" description="Low complexity" evidence="14">
    <location>
        <begin position="373"/>
        <end position="383"/>
    </location>
</feature>
<keyword evidence="7 16" id="KW-0418">Kinase</keyword>
<evidence type="ECO:0000256" key="4">
    <source>
        <dbReference type="ARBA" id="ARBA00022527"/>
    </source>
</evidence>
<evidence type="ECO:0000313" key="18">
    <source>
        <dbReference type="Proteomes" id="UP000001744"/>
    </source>
</evidence>
<evidence type="ECO:0000259" key="15">
    <source>
        <dbReference type="PROSITE" id="PS50011"/>
    </source>
</evidence>
<dbReference type="AlphaFoldDB" id="B6K4E5"/>
<dbReference type="HOGENOM" id="CLU_000288_59_3_1"/>
<dbReference type="Gene3D" id="1.10.8.10">
    <property type="entry name" value="DNA helicase RuvA subunit, C-terminal domain"/>
    <property type="match status" value="1"/>
</dbReference>
<gene>
    <name evidence="17" type="primary">ssp2</name>
    <name evidence="16" type="ORF">SJAG_03501</name>
</gene>
<dbReference type="FunFam" id="3.30.200.20:FF:000236">
    <property type="entry name" value="Non-specific serine/threonine protein kinase"/>
    <property type="match status" value="1"/>
</dbReference>
<dbReference type="GO" id="GO:0000132">
    <property type="term" value="P:establishment of mitotic spindle orientation"/>
    <property type="evidence" value="ECO:0007669"/>
    <property type="project" value="EnsemblFungi"/>
</dbReference>
<organism evidence="16 18">
    <name type="scientific">Schizosaccharomyces japonicus (strain yFS275 / FY16936)</name>
    <name type="common">Fission yeast</name>
    <dbReference type="NCBI Taxonomy" id="402676"/>
    <lineage>
        <taxon>Eukaryota</taxon>
        <taxon>Fungi</taxon>
        <taxon>Dikarya</taxon>
        <taxon>Ascomycota</taxon>
        <taxon>Taphrinomycotina</taxon>
        <taxon>Schizosaccharomycetes</taxon>
        <taxon>Schizosaccharomycetales</taxon>
        <taxon>Schizosaccharomycetaceae</taxon>
        <taxon>Schizosaccharomyces</taxon>
    </lineage>
</organism>
<dbReference type="Gene3D" id="3.30.310.80">
    <property type="entry name" value="Kinase associated domain 1, KA1"/>
    <property type="match status" value="1"/>
</dbReference>
<evidence type="ECO:0000256" key="1">
    <source>
        <dbReference type="ARBA" id="ARBA00004123"/>
    </source>
</evidence>
<accession>B6K4E5</accession>
<evidence type="ECO:0000256" key="13">
    <source>
        <dbReference type="PROSITE-ProRule" id="PRU10141"/>
    </source>
</evidence>
<dbReference type="PROSITE" id="PS00108">
    <property type="entry name" value="PROTEIN_KINASE_ST"/>
    <property type="match status" value="1"/>
</dbReference>
<dbReference type="VEuPathDB" id="FungiDB:SJAG_03501"/>
<dbReference type="InterPro" id="IPR028375">
    <property type="entry name" value="KA1/Ssp2_C"/>
</dbReference>
<dbReference type="EC" id="2.7.11.1" evidence="3"/>
<dbReference type="GO" id="GO:0005774">
    <property type="term" value="C:vacuolar membrane"/>
    <property type="evidence" value="ECO:0007669"/>
    <property type="project" value="EnsemblFungi"/>
</dbReference>
<dbReference type="GO" id="GO:2000222">
    <property type="term" value="P:positive regulation of pseudohyphal growth"/>
    <property type="evidence" value="ECO:0007669"/>
    <property type="project" value="EnsemblFungi"/>
</dbReference>
<feature type="domain" description="Protein kinase" evidence="15">
    <location>
        <begin position="19"/>
        <end position="270"/>
    </location>
</feature>
<evidence type="ECO:0000256" key="7">
    <source>
        <dbReference type="ARBA" id="ARBA00022777"/>
    </source>
</evidence>
<dbReference type="PANTHER" id="PTHR24346:SF110">
    <property type="entry name" value="NON-SPECIFIC SERINE_THREONINE PROTEIN KINASE"/>
    <property type="match status" value="1"/>
</dbReference>
<dbReference type="PROSITE" id="PS50011">
    <property type="entry name" value="PROTEIN_KINASE_DOM"/>
    <property type="match status" value="1"/>
</dbReference>
<feature type="region of interest" description="Disordered" evidence="14">
    <location>
        <begin position="371"/>
        <end position="393"/>
    </location>
</feature>
<dbReference type="EMBL" id="KE651167">
    <property type="protein sequence ID" value="EEB08352.1"/>
    <property type="molecule type" value="Genomic_DNA"/>
</dbReference>
<dbReference type="GO" id="GO:1900436">
    <property type="term" value="P:positive regulation of filamentous growth of a population of unicellular organisms in response to starvation"/>
    <property type="evidence" value="ECO:0007669"/>
    <property type="project" value="EnsemblFungi"/>
</dbReference>
<comment type="catalytic activity">
    <reaction evidence="12">
        <text>L-seryl-[protein] + ATP = O-phospho-L-seryl-[protein] + ADP + H(+)</text>
        <dbReference type="Rhea" id="RHEA:17989"/>
        <dbReference type="Rhea" id="RHEA-COMP:9863"/>
        <dbReference type="Rhea" id="RHEA-COMP:11604"/>
        <dbReference type="ChEBI" id="CHEBI:15378"/>
        <dbReference type="ChEBI" id="CHEBI:29999"/>
        <dbReference type="ChEBI" id="CHEBI:30616"/>
        <dbReference type="ChEBI" id="CHEBI:83421"/>
        <dbReference type="ChEBI" id="CHEBI:456216"/>
        <dbReference type="EC" id="2.7.11.1"/>
    </reaction>
</comment>
<keyword evidence="4" id="KW-0723">Serine/threonine-protein kinase</keyword>
<keyword evidence="8 13" id="KW-0067">ATP-binding</keyword>
<evidence type="ECO:0000256" key="14">
    <source>
        <dbReference type="SAM" id="MobiDB-lite"/>
    </source>
</evidence>
<evidence type="ECO:0000313" key="17">
    <source>
        <dbReference type="JaponicusDB" id="SJAG_03501"/>
    </source>
</evidence>
<feature type="binding site" evidence="13">
    <location>
        <position position="48"/>
    </location>
    <ligand>
        <name>ATP</name>
        <dbReference type="ChEBI" id="CHEBI:30616"/>
    </ligand>
</feature>
<dbReference type="FunFam" id="1.10.510.10:FF:000544">
    <property type="entry name" value="Non-specific serine/threonine protein kinase"/>
    <property type="match status" value="1"/>
</dbReference>
<sequence>MPFKEVAKNESSKGNIGPYIVKKVLGEGSFGKVKLATHYKTHQDVALKFISKQTLKMSDMYSRVEREISYLKLLRHPHIIKLYEVITTPTDIIMVIEYAGGELFDYIVQKRKLSEDEARRFFQQIICAIEYCHRHKIVHRDLKPENLLLDANLNVKIADFGLSNLMTDGNFLKTSCGSPNYAAPEVINGKLYAGPEVDVWSCGVILYVMLVGQLPFDDELIPNLFKKINSGLFYMPDWVSSGAKSLIRRMIVVDSMQRITIQGIREDPWFNENLPDYLKPMPELQDSAVDTKILKKLSETMGFSEEEVLNALHDVNENNKIKEAYNILHENQVIKEKSHLSSYKRMDSFLSVSPPAYEEYSSDMARRIKSRPISKGSLSSGSSPREKVGSLEQAPIQSTISILPSSTSARHQEFMADNYNLRAADENADTASIGGTKKKTRKTRWHFGIRCGGDTLEILFAIYSALKKAGAEFTNPRFNENQIKQEIYTIKCRYPVKRDPTEGRTVYAFVELQLYEIMPECYMLDVKSNGYKVVPPLPADQTKRESPEERVITSMPFLDLCSDLILKLFSG</sequence>
<dbReference type="CDD" id="cd14334">
    <property type="entry name" value="UBA_SNF1_fungi"/>
    <property type="match status" value="1"/>
</dbReference>
<dbReference type="GO" id="GO:0010920">
    <property type="term" value="P:negative regulation of inositol phosphate biosynthetic process"/>
    <property type="evidence" value="ECO:0007669"/>
    <property type="project" value="EnsemblFungi"/>
</dbReference>
<dbReference type="OrthoDB" id="193931at2759"/>
<dbReference type="eggNOG" id="KOG0583">
    <property type="taxonomic scope" value="Eukaryota"/>
</dbReference>
<dbReference type="InterPro" id="IPR032270">
    <property type="entry name" value="AMPK_C"/>
</dbReference>
<protein>
    <recommendedName>
        <fullName evidence="3">non-specific serine/threonine protein kinase</fullName>
        <ecNumber evidence="3">2.7.11.1</ecNumber>
    </recommendedName>
</protein>
<evidence type="ECO:0000256" key="12">
    <source>
        <dbReference type="ARBA" id="ARBA00048679"/>
    </source>
</evidence>
<dbReference type="GeneID" id="7051696"/>
<dbReference type="GO" id="GO:0061762">
    <property type="term" value="P:CAMKK-AMPK signaling cascade"/>
    <property type="evidence" value="ECO:0007669"/>
    <property type="project" value="EnsemblFungi"/>
</dbReference>
<dbReference type="RefSeq" id="XP_002174645.1">
    <property type="nucleotide sequence ID" value="XM_002174609.2"/>
</dbReference>
<dbReference type="GO" id="GO:0005524">
    <property type="term" value="F:ATP binding"/>
    <property type="evidence" value="ECO:0007669"/>
    <property type="project" value="UniProtKB-UniRule"/>
</dbReference>
<dbReference type="InterPro" id="IPR008271">
    <property type="entry name" value="Ser/Thr_kinase_AS"/>
</dbReference>
<dbReference type="GO" id="GO:0090606">
    <property type="term" value="P:single-species surface biofilm formation"/>
    <property type="evidence" value="ECO:0007669"/>
    <property type="project" value="EnsemblFungi"/>
</dbReference>
<dbReference type="InterPro" id="IPR011009">
    <property type="entry name" value="Kinase-like_dom_sf"/>
</dbReference>
<dbReference type="CDD" id="cd14079">
    <property type="entry name" value="STKc_AMPK_alpha"/>
    <property type="match status" value="1"/>
</dbReference>
<dbReference type="Gene3D" id="3.30.200.20">
    <property type="entry name" value="Phosphorylase Kinase, domain 1"/>
    <property type="match status" value="1"/>
</dbReference>
<evidence type="ECO:0000256" key="3">
    <source>
        <dbReference type="ARBA" id="ARBA00012513"/>
    </source>
</evidence>
<dbReference type="GO" id="GO:0031588">
    <property type="term" value="C:nucleotide-activated protein kinase complex"/>
    <property type="evidence" value="ECO:0007669"/>
    <property type="project" value="EnsemblFungi"/>
</dbReference>
<dbReference type="Gene3D" id="1.10.510.10">
    <property type="entry name" value="Transferase(Phosphotransferase) domain 1"/>
    <property type="match status" value="1"/>
</dbReference>
<reference evidence="16 18" key="1">
    <citation type="journal article" date="2011" name="Science">
        <title>Comparative functional genomics of the fission yeasts.</title>
        <authorList>
            <person name="Rhind N."/>
            <person name="Chen Z."/>
            <person name="Yassour M."/>
            <person name="Thompson D.A."/>
            <person name="Haas B.J."/>
            <person name="Habib N."/>
            <person name="Wapinski I."/>
            <person name="Roy S."/>
            <person name="Lin M.F."/>
            <person name="Heiman D.I."/>
            <person name="Young S.K."/>
            <person name="Furuya K."/>
            <person name="Guo Y."/>
            <person name="Pidoux A."/>
            <person name="Chen H.M."/>
            <person name="Robbertse B."/>
            <person name="Goldberg J.M."/>
            <person name="Aoki K."/>
            <person name="Bayne E.H."/>
            <person name="Berlin A.M."/>
            <person name="Desjardins C.A."/>
            <person name="Dobbs E."/>
            <person name="Dukaj L."/>
            <person name="Fan L."/>
            <person name="FitzGerald M.G."/>
            <person name="French C."/>
            <person name="Gujja S."/>
            <person name="Hansen K."/>
            <person name="Keifenheim D."/>
            <person name="Levin J.Z."/>
            <person name="Mosher R.A."/>
            <person name="Mueller C.A."/>
            <person name="Pfiffner J."/>
            <person name="Priest M."/>
            <person name="Russ C."/>
            <person name="Smialowska A."/>
            <person name="Swoboda P."/>
            <person name="Sykes S.M."/>
            <person name="Vaughn M."/>
            <person name="Vengrova S."/>
            <person name="Yoder R."/>
            <person name="Zeng Q."/>
            <person name="Allshire R."/>
            <person name="Baulcombe D."/>
            <person name="Birren B.W."/>
            <person name="Brown W."/>
            <person name="Ekwall K."/>
            <person name="Kellis M."/>
            <person name="Leatherwood J."/>
            <person name="Levin H."/>
            <person name="Margalit H."/>
            <person name="Martienssen R."/>
            <person name="Nieduszynski C.A."/>
            <person name="Spatafora J.W."/>
            <person name="Friedman N."/>
            <person name="Dalgaard J.Z."/>
            <person name="Baumann P."/>
            <person name="Niki H."/>
            <person name="Regev A."/>
            <person name="Nusbaum C."/>
        </authorList>
    </citation>
    <scope>NUCLEOTIDE SEQUENCE [LARGE SCALE GENOMIC DNA]</scope>
    <source>
        <strain evidence="18">yFS275 / FY16936</strain>
    </source>
</reference>
<dbReference type="Pfam" id="PF08587">
    <property type="entry name" value="UBA_2"/>
    <property type="match status" value="1"/>
</dbReference>
<keyword evidence="10" id="KW-0119">Carbohydrate metabolism</keyword>
<evidence type="ECO:0000313" key="16">
    <source>
        <dbReference type="EMBL" id="EEB08352.1"/>
    </source>
</evidence>
<comment type="similarity">
    <text evidence="2">Belongs to the protein kinase superfamily. CAMK Ser/Thr protein kinase family. SNF1 subfamily.</text>
</comment>
<dbReference type="GO" id="GO:0016239">
    <property type="term" value="P:positive regulation of macroautophagy"/>
    <property type="evidence" value="ECO:0007669"/>
    <property type="project" value="EnsemblFungi"/>
</dbReference>
<dbReference type="GO" id="GO:0035556">
    <property type="term" value="P:intracellular signal transduction"/>
    <property type="evidence" value="ECO:0000318"/>
    <property type="project" value="GO_Central"/>
</dbReference>
<dbReference type="GO" id="GO:0004674">
    <property type="term" value="F:protein serine/threonine kinase activity"/>
    <property type="evidence" value="ECO:0000318"/>
    <property type="project" value="GO_Central"/>
</dbReference>
<dbReference type="Pfam" id="PF16579">
    <property type="entry name" value="AdenylateSensor"/>
    <property type="match status" value="1"/>
</dbReference>
<dbReference type="GO" id="GO:0001403">
    <property type="term" value="P:invasive growth in response to glucose limitation"/>
    <property type="evidence" value="ECO:0007669"/>
    <property type="project" value="EnsemblFungi"/>
</dbReference>
<dbReference type="STRING" id="402676.B6K4E5"/>
<dbReference type="InterPro" id="IPR000719">
    <property type="entry name" value="Prot_kinase_dom"/>
</dbReference>
<dbReference type="PANTHER" id="PTHR24346">
    <property type="entry name" value="MAP/MICROTUBULE AFFINITY-REGULATING KINASE"/>
    <property type="match status" value="1"/>
</dbReference>
<dbReference type="SUPFAM" id="SSF103243">
    <property type="entry name" value="KA1-like"/>
    <property type="match status" value="1"/>
</dbReference>
<dbReference type="CDD" id="cd12122">
    <property type="entry name" value="AMPKA_C"/>
    <property type="match status" value="1"/>
</dbReference>
<dbReference type="GO" id="GO:0006986">
    <property type="term" value="P:response to unfolded protein"/>
    <property type="evidence" value="ECO:0007669"/>
    <property type="project" value="EnsemblFungi"/>
</dbReference>
<dbReference type="GO" id="GO:0005641">
    <property type="term" value="C:nuclear envelope lumen"/>
    <property type="evidence" value="ECO:0007669"/>
    <property type="project" value="EnsemblFungi"/>
</dbReference>
<dbReference type="GO" id="GO:0045722">
    <property type="term" value="P:positive regulation of gluconeogenesis"/>
    <property type="evidence" value="ECO:0007669"/>
    <property type="project" value="EnsemblFungi"/>
</dbReference>
<evidence type="ECO:0000256" key="9">
    <source>
        <dbReference type="ARBA" id="ARBA00023242"/>
    </source>
</evidence>
<keyword evidence="9" id="KW-0539">Nucleus</keyword>
<dbReference type="GO" id="GO:0005085">
    <property type="term" value="F:guanyl-nucleotide exchange factor activity"/>
    <property type="evidence" value="ECO:0007669"/>
    <property type="project" value="EnsemblFungi"/>
</dbReference>
<evidence type="ECO:0000256" key="8">
    <source>
        <dbReference type="ARBA" id="ARBA00022840"/>
    </source>
</evidence>
<dbReference type="InterPro" id="IPR013896">
    <property type="entry name" value="SNF1_UBA"/>
</dbReference>
<evidence type="ECO:0000256" key="2">
    <source>
        <dbReference type="ARBA" id="ARBA00006234"/>
    </source>
</evidence>
<dbReference type="OMA" id="MQRITIQ"/>
<dbReference type="GO" id="GO:1904262">
    <property type="term" value="P:negative regulation of TORC1 signaling"/>
    <property type="evidence" value="ECO:0007669"/>
    <property type="project" value="EnsemblFungi"/>
</dbReference>
<dbReference type="SMART" id="SM00220">
    <property type="entry name" value="S_TKc"/>
    <property type="match status" value="1"/>
</dbReference>
<proteinExistence type="inferred from homology"/>
<dbReference type="Proteomes" id="UP000001744">
    <property type="component" value="Unassembled WGS sequence"/>
</dbReference>
<dbReference type="GO" id="GO:2000217">
    <property type="term" value="P:regulation of invasive growth in response to glucose limitation"/>
    <property type="evidence" value="ECO:0007669"/>
    <property type="project" value="EnsemblFungi"/>
</dbReference>
<keyword evidence="6 13" id="KW-0547">Nucleotide-binding</keyword>
<dbReference type="GO" id="GO:0042802">
    <property type="term" value="F:identical protein binding"/>
    <property type="evidence" value="ECO:0007669"/>
    <property type="project" value="EnsemblFungi"/>
</dbReference>
<name>B6K4E5_SCHJY</name>
<evidence type="ECO:0000256" key="10">
    <source>
        <dbReference type="ARBA" id="ARBA00023277"/>
    </source>
</evidence>
<dbReference type="GO" id="GO:0045944">
    <property type="term" value="P:positive regulation of transcription by RNA polymerase II"/>
    <property type="evidence" value="ECO:0007669"/>
    <property type="project" value="EnsemblFungi"/>
</dbReference>